<dbReference type="STRING" id="1333998.M2A_1602"/>
<comment type="caution">
    <text evidence="2">The sequence shown here is derived from an EMBL/GenBank/DDBJ whole genome shotgun (WGS) entry which is preliminary data.</text>
</comment>
<keyword evidence="3" id="KW-1185">Reference proteome</keyword>
<reference evidence="2 3" key="1">
    <citation type="submission" date="2014-07" db="EMBL/GenBank/DDBJ databases">
        <title>Tepidicaulis marinum gen. nov., sp. nov., a novel marine bacterium denitrifying nitrate to nitrous oxide strictly under microaerobic conditions.</title>
        <authorList>
            <person name="Takeuchi M."/>
            <person name="Yamagishi T."/>
            <person name="Kamagata Y."/>
            <person name="Oshima K."/>
            <person name="Hattori M."/>
            <person name="Katayama T."/>
            <person name="Hanada S."/>
            <person name="Tamaki H."/>
            <person name="Marumo K."/>
            <person name="Maeda H."/>
            <person name="Nedachi M."/>
            <person name="Iwasaki W."/>
            <person name="Suwa Y."/>
            <person name="Sakata S."/>
        </authorList>
    </citation>
    <scope>NUCLEOTIDE SEQUENCE [LARGE SCALE GENOMIC DNA]</scope>
    <source>
        <strain evidence="2 3">MA2</strain>
    </source>
</reference>
<dbReference type="PANTHER" id="PTHR14097">
    <property type="entry name" value="OXIDOREDUCTASE HTATIP2"/>
    <property type="match status" value="1"/>
</dbReference>
<dbReference type="RefSeq" id="WP_045445567.1">
    <property type="nucleotide sequence ID" value="NZ_BBIO01000007.1"/>
</dbReference>
<sequence length="228" mass="24685">MSQHPKIAAIAGATGLIGRALTKALLASPAFDQVITFTRQAPGFQHPKLRAIELPDFNRIGEAVAQLETLIAEGFSALGTTIKTAGSREAFRRVDCDFNSAFAAACEGAGARSFNLVSSVGANAHSPNFYLHCKGETERRLIDLRFERLRLFRPSLLIGARKEERIGEGLGQLAAPLLSPLLLGPLRLYKPIKADEVARAMAKAAETGDGDGAVNIYHYDEMMRLLRP</sequence>
<organism evidence="2 3">
    <name type="scientific">Tepidicaulis marinus</name>
    <dbReference type="NCBI Taxonomy" id="1333998"/>
    <lineage>
        <taxon>Bacteria</taxon>
        <taxon>Pseudomonadati</taxon>
        <taxon>Pseudomonadota</taxon>
        <taxon>Alphaproteobacteria</taxon>
        <taxon>Hyphomicrobiales</taxon>
        <taxon>Parvibaculaceae</taxon>
        <taxon>Tepidicaulis</taxon>
    </lineage>
</organism>
<dbReference type="InterPro" id="IPR036291">
    <property type="entry name" value="NAD(P)-bd_dom_sf"/>
</dbReference>
<dbReference type="EMBL" id="BBIO01000007">
    <property type="protein sequence ID" value="GAK45103.1"/>
    <property type="molecule type" value="Genomic_DNA"/>
</dbReference>
<protein>
    <submittedName>
        <fullName evidence="2">Conserved protein</fullName>
    </submittedName>
</protein>
<proteinExistence type="predicted"/>
<dbReference type="Proteomes" id="UP000028702">
    <property type="component" value="Unassembled WGS sequence"/>
</dbReference>
<feature type="domain" description="NAD(P)-binding" evidence="1">
    <location>
        <begin position="12"/>
        <end position="128"/>
    </location>
</feature>
<dbReference type="Gene3D" id="3.40.50.720">
    <property type="entry name" value="NAD(P)-binding Rossmann-like Domain"/>
    <property type="match status" value="1"/>
</dbReference>
<dbReference type="InterPro" id="IPR016040">
    <property type="entry name" value="NAD(P)-bd_dom"/>
</dbReference>
<dbReference type="SUPFAM" id="SSF51735">
    <property type="entry name" value="NAD(P)-binding Rossmann-fold domains"/>
    <property type="match status" value="1"/>
</dbReference>
<dbReference type="Pfam" id="PF13460">
    <property type="entry name" value="NAD_binding_10"/>
    <property type="match status" value="1"/>
</dbReference>
<dbReference type="AlphaFoldDB" id="A0A081BAN5"/>
<evidence type="ECO:0000313" key="3">
    <source>
        <dbReference type="Proteomes" id="UP000028702"/>
    </source>
</evidence>
<dbReference type="eggNOG" id="COG0702">
    <property type="taxonomic scope" value="Bacteria"/>
</dbReference>
<dbReference type="PANTHER" id="PTHR14097:SF7">
    <property type="entry name" value="OXIDOREDUCTASE HTATIP2"/>
    <property type="match status" value="1"/>
</dbReference>
<name>A0A081BAN5_9HYPH</name>
<accession>A0A081BAN5</accession>
<evidence type="ECO:0000259" key="1">
    <source>
        <dbReference type="Pfam" id="PF13460"/>
    </source>
</evidence>
<gene>
    <name evidence="2" type="ORF">M2A_1602</name>
</gene>
<evidence type="ECO:0000313" key="2">
    <source>
        <dbReference type="EMBL" id="GAK45103.1"/>
    </source>
</evidence>